<evidence type="ECO:0000313" key="1">
    <source>
        <dbReference type="EMBL" id="KNE90763.1"/>
    </source>
</evidence>
<sequence length="336" mass="37672">MLDVGRNGVFVCPLQPSLASKRDWERYNALPPSSYPLWITNYVQYYQERTNQDRPDQRNPTKALSGLFELVKHRSFSCSSAPPTSPCVPPKTRNVTTIGIHKQMFDDHQLGYGQVQGLINLWSSTGITNTPGLTCKYKPLTVENTAPKAKAKKGCQRHEAPELLPSLTIVPVPKDVELVSKNSRLAFKDDLPPQHLYFFNEVTSIEDQAERTRYMGTMNWPAKLVVAGHSYTLFSRGFWANRHYWCKVIRVGEGGATGVWLHDDMQNAGNARIVNKETSAIGGCQPGTSWLFYSRSWTASEEQHVQDSISKISKDNLTAEGDTPFIHLGSLINSTL</sequence>
<proteinExistence type="predicted"/>
<organism evidence="1 2">
    <name type="scientific">Puccinia striiformis f. sp. tritici PST-78</name>
    <dbReference type="NCBI Taxonomy" id="1165861"/>
    <lineage>
        <taxon>Eukaryota</taxon>
        <taxon>Fungi</taxon>
        <taxon>Dikarya</taxon>
        <taxon>Basidiomycota</taxon>
        <taxon>Pucciniomycotina</taxon>
        <taxon>Pucciniomycetes</taxon>
        <taxon>Pucciniales</taxon>
        <taxon>Pucciniaceae</taxon>
        <taxon>Puccinia</taxon>
    </lineage>
</organism>
<keyword evidence="2" id="KW-1185">Reference proteome</keyword>
<feature type="non-terminal residue" evidence="1">
    <location>
        <position position="336"/>
    </location>
</feature>
<dbReference type="Proteomes" id="UP000054564">
    <property type="component" value="Unassembled WGS sequence"/>
</dbReference>
<gene>
    <name evidence="1" type="ORF">PSTG_15805</name>
</gene>
<accession>A0A0L0UUP4</accession>
<dbReference type="OrthoDB" id="2507532at2759"/>
<evidence type="ECO:0000313" key="2">
    <source>
        <dbReference type="Proteomes" id="UP000054564"/>
    </source>
</evidence>
<dbReference type="AlphaFoldDB" id="A0A0L0UUP4"/>
<reference evidence="2" key="1">
    <citation type="submission" date="2014-03" db="EMBL/GenBank/DDBJ databases">
        <title>The Genome Sequence of Puccinia striiformis f. sp. tritici PST-78.</title>
        <authorList>
            <consortium name="The Broad Institute Genome Sequencing Platform"/>
            <person name="Cuomo C."/>
            <person name="Hulbert S."/>
            <person name="Chen X."/>
            <person name="Walker B."/>
            <person name="Young S.K."/>
            <person name="Zeng Q."/>
            <person name="Gargeya S."/>
            <person name="Fitzgerald M."/>
            <person name="Haas B."/>
            <person name="Abouelleil A."/>
            <person name="Alvarado L."/>
            <person name="Arachchi H.M."/>
            <person name="Berlin A.M."/>
            <person name="Chapman S.B."/>
            <person name="Goldberg J."/>
            <person name="Griggs A."/>
            <person name="Gujja S."/>
            <person name="Hansen M."/>
            <person name="Howarth C."/>
            <person name="Imamovic A."/>
            <person name="Larimer J."/>
            <person name="McCowan C."/>
            <person name="Montmayeur A."/>
            <person name="Murphy C."/>
            <person name="Neiman D."/>
            <person name="Pearson M."/>
            <person name="Priest M."/>
            <person name="Roberts A."/>
            <person name="Saif S."/>
            <person name="Shea T."/>
            <person name="Sisk P."/>
            <person name="Sykes S."/>
            <person name="Wortman J."/>
            <person name="Nusbaum C."/>
            <person name="Birren B."/>
        </authorList>
    </citation>
    <scope>NUCLEOTIDE SEQUENCE [LARGE SCALE GENOMIC DNA]</scope>
    <source>
        <strain evidence="2">race PST-78</strain>
    </source>
</reference>
<dbReference type="EMBL" id="AJIL01000238">
    <property type="protein sequence ID" value="KNE90763.1"/>
    <property type="molecule type" value="Genomic_DNA"/>
</dbReference>
<protein>
    <submittedName>
        <fullName evidence="1">Uncharacterized protein</fullName>
    </submittedName>
</protein>
<comment type="caution">
    <text evidence="1">The sequence shown here is derived from an EMBL/GenBank/DDBJ whole genome shotgun (WGS) entry which is preliminary data.</text>
</comment>
<name>A0A0L0UUP4_9BASI</name>